<dbReference type="Proteomes" id="UP001204772">
    <property type="component" value="Unassembled WGS sequence"/>
</dbReference>
<feature type="coiled-coil region" evidence="1">
    <location>
        <begin position="260"/>
        <end position="306"/>
    </location>
</feature>
<accession>A0ABT1FLW7</accession>
<name>A0ABT1FLW7_9BACT</name>
<keyword evidence="1" id="KW-0175">Coiled coil</keyword>
<evidence type="ECO:0000256" key="1">
    <source>
        <dbReference type="SAM" id="Coils"/>
    </source>
</evidence>
<organism evidence="2 3">
    <name type="scientific">Runella salmonicolor</name>
    <dbReference type="NCBI Taxonomy" id="2950278"/>
    <lineage>
        <taxon>Bacteria</taxon>
        <taxon>Pseudomonadati</taxon>
        <taxon>Bacteroidota</taxon>
        <taxon>Cytophagia</taxon>
        <taxon>Cytophagales</taxon>
        <taxon>Spirosomataceae</taxon>
        <taxon>Runella</taxon>
    </lineage>
</organism>
<dbReference type="EMBL" id="JAMZEL010000001">
    <property type="protein sequence ID" value="MCP1381543.1"/>
    <property type="molecule type" value="Genomic_DNA"/>
</dbReference>
<keyword evidence="3" id="KW-1185">Reference proteome</keyword>
<comment type="caution">
    <text evidence="2">The sequence shown here is derived from an EMBL/GenBank/DDBJ whole genome shotgun (WGS) entry which is preliminary data.</text>
</comment>
<dbReference type="RefSeq" id="WP_253525199.1">
    <property type="nucleotide sequence ID" value="NZ_JAMZEL010000001.1"/>
</dbReference>
<evidence type="ECO:0000313" key="3">
    <source>
        <dbReference type="Proteomes" id="UP001204772"/>
    </source>
</evidence>
<reference evidence="2 3" key="1">
    <citation type="submission" date="2022-06" db="EMBL/GenBank/DDBJ databases">
        <title>Runella sp. S5 genome sequencing.</title>
        <authorList>
            <person name="Park S."/>
        </authorList>
    </citation>
    <scope>NUCLEOTIDE SEQUENCE [LARGE SCALE GENOMIC DNA]</scope>
    <source>
        <strain evidence="2 3">S5</strain>
    </source>
</reference>
<sequence>MKTSIFSILLLLYVTTLWGQTSEEIKADSLRLKKLQLDKAIVEAQNALTNAQDAPVTAEKTAAEAAKQQDLADAKAIKDLLGASLPTPLTGNITFSNNENALAETRVLIYKNLDLLIKKYLQQISDTKCTPLKCNDSSKIVIHNASLYNSLPNYMALIEEIELILKSYETQLNKVQNRAVNNPLTAISVGNEVLKTLLSLSTMFRTETDFRINDEEISESSLVSMLRQRDTCCLRKYYYPTIMPLVASKKSPLLSIIFKIDSVKAQLEKEINTFKQDEKEKLTNKKEGLEKQKAEQDKKISEASASIKPQIQKIIDSLKIEIAKIEKQIPLAGNKFDNDKTSTDTIYDRLRKELFEKDSTTKTTLLNSLLRAEALLDVLKSGAYTLRLSAKGKGTNKVKKFLWRTTLKHSGFVEMEYQLFDAESVLIQADAMYEYSPYTKTKDIK</sequence>
<gene>
    <name evidence="2" type="ORF">NCI00_03870</name>
</gene>
<protein>
    <submittedName>
        <fullName evidence="2">Uncharacterized protein</fullName>
    </submittedName>
</protein>
<proteinExistence type="predicted"/>
<evidence type="ECO:0000313" key="2">
    <source>
        <dbReference type="EMBL" id="MCP1381543.1"/>
    </source>
</evidence>